<protein>
    <submittedName>
        <fullName evidence="1">Unannotated protein</fullName>
    </submittedName>
</protein>
<accession>A0A6J6FRQ6</accession>
<proteinExistence type="predicted"/>
<dbReference type="EMBL" id="CAEZUC010000067">
    <property type="protein sequence ID" value="CAB4589633.1"/>
    <property type="molecule type" value="Genomic_DNA"/>
</dbReference>
<dbReference type="AlphaFoldDB" id="A0A6J6FRQ6"/>
<name>A0A6J6FRQ6_9ZZZZ</name>
<evidence type="ECO:0000313" key="1">
    <source>
        <dbReference type="EMBL" id="CAB4589633.1"/>
    </source>
</evidence>
<reference evidence="1" key="1">
    <citation type="submission" date="2020-05" db="EMBL/GenBank/DDBJ databases">
        <authorList>
            <person name="Chiriac C."/>
            <person name="Salcher M."/>
            <person name="Ghai R."/>
            <person name="Kavagutti S V."/>
        </authorList>
    </citation>
    <scope>NUCLEOTIDE SEQUENCE</scope>
</reference>
<organism evidence="1">
    <name type="scientific">freshwater metagenome</name>
    <dbReference type="NCBI Taxonomy" id="449393"/>
    <lineage>
        <taxon>unclassified sequences</taxon>
        <taxon>metagenomes</taxon>
        <taxon>ecological metagenomes</taxon>
    </lineage>
</organism>
<sequence>MVSNLDSATDVASANSHFVSAKTVTLLFGARYNQSVASAKTPDLPLSVYLTPSTNTLICSPISGIRAASVLSNKFESILYSLTSIFKIASPL</sequence>
<gene>
    <name evidence="1" type="ORF">UFOPK1776_00540</name>
</gene>